<dbReference type="Proteomes" id="UP000282460">
    <property type="component" value="Unassembled WGS sequence"/>
</dbReference>
<evidence type="ECO:0000313" key="1">
    <source>
        <dbReference type="EMBL" id="RLQ85731.1"/>
    </source>
</evidence>
<dbReference type="EMBL" id="RCWJ01000001">
    <property type="protein sequence ID" value="RLQ85731.1"/>
    <property type="molecule type" value="Genomic_DNA"/>
</dbReference>
<organism evidence="1 2">
    <name type="scientific">Mycetocola zhadangensis</name>
    <dbReference type="NCBI Taxonomy" id="1164595"/>
    <lineage>
        <taxon>Bacteria</taxon>
        <taxon>Bacillati</taxon>
        <taxon>Actinomycetota</taxon>
        <taxon>Actinomycetes</taxon>
        <taxon>Micrococcales</taxon>
        <taxon>Microbacteriaceae</taxon>
        <taxon>Mycetocola</taxon>
    </lineage>
</organism>
<name>A0A3L7J8F3_9MICO</name>
<keyword evidence="2" id="KW-1185">Reference proteome</keyword>
<accession>A0A3L7J8F3</accession>
<comment type="caution">
    <text evidence="1">The sequence shown here is derived from an EMBL/GenBank/DDBJ whole genome shotgun (WGS) entry which is preliminary data.</text>
</comment>
<gene>
    <name evidence="1" type="ORF">D9V28_02355</name>
</gene>
<reference evidence="1 2" key="1">
    <citation type="submission" date="2018-10" db="EMBL/GenBank/DDBJ databases">
        <authorList>
            <person name="Li J."/>
        </authorList>
    </citation>
    <scope>NUCLEOTIDE SEQUENCE [LARGE SCALE GENOMIC DNA]</scope>
    <source>
        <strain evidence="1 2">ZD1-4</strain>
    </source>
</reference>
<proteinExistence type="predicted"/>
<sequence length="237" mass="26189">MDMHFSDRGPDDFPAPRLIDEVAALFGVPVMAFVQQPSLQEQRIPTTTGSSYNGGPMTFDTVAISYTLWRNPHDRNDGANLADLSDSVRASLDADPVRPPPAWMMEQRELMRYPTLWEAVMTTRASRDDWQTPETTLVEHVNNILTNSFRELRVTGGIPGELDSPVTERHIEAAAVRVDGVDVPGMCINTDPHVYAVGAALKDRTLTAVIAREHLSHISLAFETRTRGGLTAQAEHS</sequence>
<evidence type="ECO:0000313" key="2">
    <source>
        <dbReference type="Proteomes" id="UP000282460"/>
    </source>
</evidence>
<dbReference type="AlphaFoldDB" id="A0A3L7J8F3"/>
<protein>
    <submittedName>
        <fullName evidence="1">Uncharacterized protein</fullName>
    </submittedName>
</protein>